<evidence type="ECO:0000313" key="2">
    <source>
        <dbReference type="EMBL" id="KAJ7731152.1"/>
    </source>
</evidence>
<accession>A0AAD7MTE0</accession>
<evidence type="ECO:0000313" key="3">
    <source>
        <dbReference type="Proteomes" id="UP001215280"/>
    </source>
</evidence>
<name>A0AAD7MTE0_9AGAR</name>
<feature type="region of interest" description="Disordered" evidence="1">
    <location>
        <begin position="113"/>
        <end position="146"/>
    </location>
</feature>
<proteinExistence type="predicted"/>
<dbReference type="AlphaFoldDB" id="A0AAD7MTE0"/>
<dbReference type="EMBL" id="JARJLG010000185">
    <property type="protein sequence ID" value="KAJ7731152.1"/>
    <property type="molecule type" value="Genomic_DNA"/>
</dbReference>
<protein>
    <submittedName>
        <fullName evidence="2">Uncharacterized protein</fullName>
    </submittedName>
</protein>
<dbReference type="Proteomes" id="UP001215280">
    <property type="component" value="Unassembled WGS sequence"/>
</dbReference>
<comment type="caution">
    <text evidence="2">The sequence shown here is derived from an EMBL/GenBank/DDBJ whole genome shotgun (WGS) entry which is preliminary data.</text>
</comment>
<organism evidence="2 3">
    <name type="scientific">Mycena maculata</name>
    <dbReference type="NCBI Taxonomy" id="230809"/>
    <lineage>
        <taxon>Eukaryota</taxon>
        <taxon>Fungi</taxon>
        <taxon>Dikarya</taxon>
        <taxon>Basidiomycota</taxon>
        <taxon>Agaricomycotina</taxon>
        <taxon>Agaricomycetes</taxon>
        <taxon>Agaricomycetidae</taxon>
        <taxon>Agaricales</taxon>
        <taxon>Marasmiineae</taxon>
        <taxon>Mycenaceae</taxon>
        <taxon>Mycena</taxon>
    </lineage>
</organism>
<gene>
    <name evidence="2" type="ORF">DFH07DRAFT_945240</name>
</gene>
<reference evidence="2" key="1">
    <citation type="submission" date="2023-03" db="EMBL/GenBank/DDBJ databases">
        <title>Massive genome expansion in bonnet fungi (Mycena s.s.) driven by repeated elements and novel gene families across ecological guilds.</title>
        <authorList>
            <consortium name="Lawrence Berkeley National Laboratory"/>
            <person name="Harder C.B."/>
            <person name="Miyauchi S."/>
            <person name="Viragh M."/>
            <person name="Kuo A."/>
            <person name="Thoen E."/>
            <person name="Andreopoulos B."/>
            <person name="Lu D."/>
            <person name="Skrede I."/>
            <person name="Drula E."/>
            <person name="Henrissat B."/>
            <person name="Morin E."/>
            <person name="Kohler A."/>
            <person name="Barry K."/>
            <person name="LaButti K."/>
            <person name="Morin E."/>
            <person name="Salamov A."/>
            <person name="Lipzen A."/>
            <person name="Mereny Z."/>
            <person name="Hegedus B."/>
            <person name="Baldrian P."/>
            <person name="Stursova M."/>
            <person name="Weitz H."/>
            <person name="Taylor A."/>
            <person name="Grigoriev I.V."/>
            <person name="Nagy L.G."/>
            <person name="Martin F."/>
            <person name="Kauserud H."/>
        </authorList>
    </citation>
    <scope>NUCLEOTIDE SEQUENCE</scope>
    <source>
        <strain evidence="2">CBHHK188m</strain>
    </source>
</reference>
<keyword evidence="3" id="KW-1185">Reference proteome</keyword>
<sequence length="524" mass="58451">MNCRRIGGFLGGAEWAAKGAHDVRPHRRCDDGRKSAKSVSTRCRYEGMVDFDEGRCGWPGQRQQIACDLSRQSDSPLEKVRFQVFGPAHPEILFVDTKASKYVGRLKWDDTPDKQIPAAKSGQGPKEVKWEEITDDKESESPRGRKKPVVPFRLRLFSIGCPRLGCGGTWRGMCTKLSSLEDERFRRIAFAFRALGTIKTRLFGMRGKVECQGRGMPSGNLRNSFYVNQGPNEEIGTSKICQINDFSETDPKILRKAKKKIAKITYVTWERFVPKSIPTGQRGTHNSVQPAQNIEKNNSSWEKLRSISNFAAICLWFELGTCAISSSQRCIDSSPRSLRRGWSWKVPILRLCVKTWQDSFQVLQTTGLAHAGKPQNFSDHISGQHDGAKTANPALVISRPSEDVQRGPNMQLSHGVHRTPSGDPAKQVKNHQSLAQVLKSSNFLSLLLGPVDSQAFLLPPPIGLPQLRHASSQAAISKGTARHVVSGKSRHVPIIHNETLRNSWEYSETVSLAKFLFSRGNQIS</sequence>
<evidence type="ECO:0000256" key="1">
    <source>
        <dbReference type="SAM" id="MobiDB-lite"/>
    </source>
</evidence>